<evidence type="ECO:0000256" key="1">
    <source>
        <dbReference type="SAM" id="Phobius"/>
    </source>
</evidence>
<keyword evidence="1" id="KW-0812">Transmembrane</keyword>
<protein>
    <submittedName>
        <fullName evidence="2">Uncharacterized protein</fullName>
    </submittedName>
</protein>
<feature type="transmembrane region" description="Helical" evidence="1">
    <location>
        <begin position="86"/>
        <end position="112"/>
    </location>
</feature>
<proteinExistence type="predicted"/>
<accession>A0A9D1VC30</accession>
<dbReference type="EMBL" id="DXFQ01000130">
    <property type="protein sequence ID" value="HIX20338.1"/>
    <property type="molecule type" value="Genomic_DNA"/>
</dbReference>
<dbReference type="Proteomes" id="UP000823964">
    <property type="component" value="Unassembled WGS sequence"/>
</dbReference>
<evidence type="ECO:0000313" key="3">
    <source>
        <dbReference type="Proteomes" id="UP000823964"/>
    </source>
</evidence>
<feature type="non-terminal residue" evidence="2">
    <location>
        <position position="1"/>
    </location>
</feature>
<keyword evidence="1" id="KW-0472">Membrane</keyword>
<feature type="transmembrane region" description="Helical" evidence="1">
    <location>
        <begin position="6"/>
        <end position="27"/>
    </location>
</feature>
<organism evidence="2 3">
    <name type="scientific">Candidatus Akkermansia intestinigallinarum</name>
    <dbReference type="NCBI Taxonomy" id="2838431"/>
    <lineage>
        <taxon>Bacteria</taxon>
        <taxon>Pseudomonadati</taxon>
        <taxon>Verrucomicrobiota</taxon>
        <taxon>Verrucomicrobiia</taxon>
        <taxon>Verrucomicrobiales</taxon>
        <taxon>Akkermansiaceae</taxon>
        <taxon>Akkermansia</taxon>
    </lineage>
</organism>
<dbReference type="AlphaFoldDB" id="A0A9D1VC30"/>
<keyword evidence="1" id="KW-1133">Transmembrane helix</keyword>
<feature type="transmembrane region" description="Helical" evidence="1">
    <location>
        <begin position="48"/>
        <end position="66"/>
    </location>
</feature>
<sequence>YSPTATDVGMLIGSIGLFLALYLSLSARMPEERLDPLDAAPAARTHQGTTALLGGAGALALLLFWSSQTQWSDLAGSLKGVPQGPIFHLPGMLVSALLGAGLACAIHFFIILRRHE</sequence>
<evidence type="ECO:0000313" key="2">
    <source>
        <dbReference type="EMBL" id="HIX20338.1"/>
    </source>
</evidence>
<gene>
    <name evidence="2" type="ORF">H9862_07040</name>
</gene>
<reference evidence="2" key="2">
    <citation type="submission" date="2021-04" db="EMBL/GenBank/DDBJ databases">
        <authorList>
            <person name="Gilroy R."/>
        </authorList>
    </citation>
    <scope>NUCLEOTIDE SEQUENCE</scope>
    <source>
        <strain evidence="2">14975</strain>
    </source>
</reference>
<reference evidence="2" key="1">
    <citation type="journal article" date="2021" name="PeerJ">
        <title>Extensive microbial diversity within the chicken gut microbiome revealed by metagenomics and culture.</title>
        <authorList>
            <person name="Gilroy R."/>
            <person name="Ravi A."/>
            <person name="Getino M."/>
            <person name="Pursley I."/>
            <person name="Horton D.L."/>
            <person name="Alikhan N.F."/>
            <person name="Baker D."/>
            <person name="Gharbi K."/>
            <person name="Hall N."/>
            <person name="Watson M."/>
            <person name="Adriaenssens E.M."/>
            <person name="Foster-Nyarko E."/>
            <person name="Jarju S."/>
            <person name="Secka A."/>
            <person name="Antonio M."/>
            <person name="Oren A."/>
            <person name="Chaudhuri R.R."/>
            <person name="La Ragione R."/>
            <person name="Hildebrand F."/>
            <person name="Pallen M.J."/>
        </authorList>
    </citation>
    <scope>NUCLEOTIDE SEQUENCE</scope>
    <source>
        <strain evidence="2">14975</strain>
    </source>
</reference>
<comment type="caution">
    <text evidence="2">The sequence shown here is derived from an EMBL/GenBank/DDBJ whole genome shotgun (WGS) entry which is preliminary data.</text>
</comment>
<name>A0A9D1VC30_9BACT</name>